<evidence type="ECO:0000256" key="1">
    <source>
        <dbReference type="SAM" id="MobiDB-lite"/>
    </source>
</evidence>
<dbReference type="EMBL" id="BAAANL010000003">
    <property type="protein sequence ID" value="GAA1860644.1"/>
    <property type="molecule type" value="Genomic_DNA"/>
</dbReference>
<sequence>MSDDTTGDDKRIEPDEPGEAGEAGGRESLRDVVEDAGRSWWTRRSTLMVMFVVIALGFALVAAAPTLIGRLGGGDPQAGAQESPPALASVPAATSSGDASDPSEPGAAPSGAGASGRIADEPGRSSGEGSGDGERDGGAGGSAGGDRDGDSSGDGAGSGGGDSGDGGGGSGGSEDSGDPDPATNSVPASVPISGGQERVWDPCGLIRPALSSLGDARLNADPHGELARCDVEVGSDTVEVTLWRDFGEDPSGTPSSVGSATLYDGDCENQIVPAGGDYRFDVEAENSEACSAVDTVARKAASVVGDGTIPTRRAPGSLYTRSACDLPSSSALRTALTVDDIPGPSRRFAEWDCEWDGDDDRFLRVIFQRDDAGSDGDRQTYSGRTAYVRGDAWGEGCLVDVVARSYASPDGDGQVHDLARVHLRGTDDCDDAVTAAKSVAAAL</sequence>
<dbReference type="Proteomes" id="UP001501094">
    <property type="component" value="Unassembled WGS sequence"/>
</dbReference>
<evidence type="ECO:0000313" key="4">
    <source>
        <dbReference type="Proteomes" id="UP001501094"/>
    </source>
</evidence>
<feature type="compositionally biased region" description="Gly residues" evidence="1">
    <location>
        <begin position="152"/>
        <end position="174"/>
    </location>
</feature>
<feature type="region of interest" description="Disordered" evidence="1">
    <location>
        <begin position="1"/>
        <end position="30"/>
    </location>
</feature>
<reference evidence="4" key="1">
    <citation type="journal article" date="2019" name="Int. J. Syst. Evol. Microbiol.">
        <title>The Global Catalogue of Microorganisms (GCM) 10K type strain sequencing project: providing services to taxonomists for standard genome sequencing and annotation.</title>
        <authorList>
            <consortium name="The Broad Institute Genomics Platform"/>
            <consortium name="The Broad Institute Genome Sequencing Center for Infectious Disease"/>
            <person name="Wu L."/>
            <person name="Ma J."/>
        </authorList>
    </citation>
    <scope>NUCLEOTIDE SEQUENCE [LARGE SCALE GENOMIC DNA]</scope>
    <source>
        <strain evidence="4">JCM 14326</strain>
    </source>
</reference>
<protein>
    <submittedName>
        <fullName evidence="3">Uncharacterized protein</fullName>
    </submittedName>
</protein>
<accession>A0ABP4ZJR2</accession>
<evidence type="ECO:0000313" key="3">
    <source>
        <dbReference type="EMBL" id="GAA1860644.1"/>
    </source>
</evidence>
<feature type="transmembrane region" description="Helical" evidence="2">
    <location>
        <begin position="47"/>
        <end position="68"/>
    </location>
</feature>
<keyword evidence="2" id="KW-0812">Transmembrane</keyword>
<keyword evidence="2" id="KW-0472">Membrane</keyword>
<evidence type="ECO:0000256" key="2">
    <source>
        <dbReference type="SAM" id="Phobius"/>
    </source>
</evidence>
<keyword evidence="2" id="KW-1133">Transmembrane helix</keyword>
<feature type="compositionally biased region" description="Low complexity" evidence="1">
    <location>
        <begin position="98"/>
        <end position="116"/>
    </location>
</feature>
<gene>
    <name evidence="3" type="ORF">GCM10009751_17820</name>
</gene>
<dbReference type="RefSeq" id="WP_344101732.1">
    <property type="nucleotide sequence ID" value="NZ_BAAANL010000003.1"/>
</dbReference>
<organism evidence="3 4">
    <name type="scientific">Myceligenerans crystallogenes</name>
    <dbReference type="NCBI Taxonomy" id="316335"/>
    <lineage>
        <taxon>Bacteria</taxon>
        <taxon>Bacillati</taxon>
        <taxon>Actinomycetota</taxon>
        <taxon>Actinomycetes</taxon>
        <taxon>Micrococcales</taxon>
        <taxon>Promicromonosporaceae</taxon>
        <taxon>Myceligenerans</taxon>
    </lineage>
</organism>
<comment type="caution">
    <text evidence="3">The sequence shown here is derived from an EMBL/GenBank/DDBJ whole genome shotgun (WGS) entry which is preliminary data.</text>
</comment>
<keyword evidence="4" id="KW-1185">Reference proteome</keyword>
<feature type="region of interest" description="Disordered" evidence="1">
    <location>
        <begin position="74"/>
        <end position="198"/>
    </location>
</feature>
<proteinExistence type="predicted"/>
<name>A0ABP4ZJR2_9MICO</name>